<feature type="region of interest" description="Disordered" evidence="1">
    <location>
        <begin position="28"/>
        <end position="49"/>
    </location>
</feature>
<evidence type="ECO:0000256" key="2">
    <source>
        <dbReference type="SAM" id="Phobius"/>
    </source>
</evidence>
<dbReference type="EMBL" id="JADJEV010000004">
    <property type="protein sequence ID" value="MBK6974046.1"/>
    <property type="molecule type" value="Genomic_DNA"/>
</dbReference>
<protein>
    <submittedName>
        <fullName evidence="3">Uncharacterized protein</fullName>
    </submittedName>
</protein>
<dbReference type="AlphaFoldDB" id="A0A9D7E5A5"/>
<reference evidence="3" key="1">
    <citation type="submission" date="2020-10" db="EMBL/GenBank/DDBJ databases">
        <title>Connecting structure to function with the recovery of over 1000 high-quality activated sludge metagenome-assembled genomes encoding full-length rRNA genes using long-read sequencing.</title>
        <authorList>
            <person name="Singleton C.M."/>
            <person name="Petriglieri F."/>
            <person name="Kristensen J.M."/>
            <person name="Kirkegaard R.H."/>
            <person name="Michaelsen T.Y."/>
            <person name="Andersen M.H."/>
            <person name="Karst S.M."/>
            <person name="Dueholm M.S."/>
            <person name="Nielsen P.H."/>
            <person name="Albertsen M."/>
        </authorList>
    </citation>
    <scope>NUCLEOTIDE SEQUENCE</scope>
    <source>
        <strain evidence="3">Bjer_18-Q3-R1-45_BAT3C.347</strain>
    </source>
</reference>
<proteinExistence type="predicted"/>
<feature type="compositionally biased region" description="Basic and acidic residues" evidence="1">
    <location>
        <begin position="35"/>
        <end position="49"/>
    </location>
</feature>
<name>A0A9D7E5A5_9PROT</name>
<dbReference type="Proteomes" id="UP000807785">
    <property type="component" value="Unassembled WGS sequence"/>
</dbReference>
<feature type="transmembrane region" description="Helical" evidence="2">
    <location>
        <begin position="5"/>
        <end position="24"/>
    </location>
</feature>
<sequence>MMWIFVLEAGVALALLIFIVWWTWPKSDKAAPPQLEDKSAPERGEPRDE</sequence>
<evidence type="ECO:0000256" key="1">
    <source>
        <dbReference type="SAM" id="MobiDB-lite"/>
    </source>
</evidence>
<accession>A0A9D7E5A5</accession>
<keyword evidence="2" id="KW-0472">Membrane</keyword>
<evidence type="ECO:0000313" key="4">
    <source>
        <dbReference type="Proteomes" id="UP000807785"/>
    </source>
</evidence>
<keyword evidence="2" id="KW-1133">Transmembrane helix</keyword>
<organism evidence="3 4">
    <name type="scientific">Candidatus Methylophosphatis roskildensis</name>
    <dbReference type="NCBI Taxonomy" id="2899263"/>
    <lineage>
        <taxon>Bacteria</taxon>
        <taxon>Pseudomonadati</taxon>
        <taxon>Pseudomonadota</taxon>
        <taxon>Betaproteobacteria</taxon>
        <taxon>Nitrosomonadales</taxon>
        <taxon>Sterolibacteriaceae</taxon>
        <taxon>Candidatus Methylophosphatis</taxon>
    </lineage>
</organism>
<comment type="caution">
    <text evidence="3">The sequence shown here is derived from an EMBL/GenBank/DDBJ whole genome shotgun (WGS) entry which is preliminary data.</text>
</comment>
<keyword evidence="2" id="KW-0812">Transmembrane</keyword>
<evidence type="ECO:0000313" key="3">
    <source>
        <dbReference type="EMBL" id="MBK6974046.1"/>
    </source>
</evidence>
<gene>
    <name evidence="3" type="ORF">IPH26_14290</name>
</gene>